<dbReference type="EMBL" id="JAVDRD010000007">
    <property type="protein sequence ID" value="MDR6511916.1"/>
    <property type="molecule type" value="Genomic_DNA"/>
</dbReference>
<protein>
    <recommendedName>
        <fullName evidence="3">Ribbon-helix-helix protein CopG domain-containing protein</fullName>
    </recommendedName>
</protein>
<accession>A0ABU1MNL0</accession>
<keyword evidence="2" id="KW-1185">Reference proteome</keyword>
<dbReference type="RefSeq" id="WP_169050097.1">
    <property type="nucleotide sequence ID" value="NZ_JAVDRD010000007.1"/>
</dbReference>
<name>A0ABU1MNL0_9SPHN</name>
<evidence type="ECO:0000313" key="1">
    <source>
        <dbReference type="EMBL" id="MDR6511916.1"/>
    </source>
</evidence>
<comment type="caution">
    <text evidence="1">The sequence shown here is derived from an EMBL/GenBank/DDBJ whole genome shotgun (WGS) entry which is preliminary data.</text>
</comment>
<dbReference type="Proteomes" id="UP001184150">
    <property type="component" value="Unassembled WGS sequence"/>
</dbReference>
<proteinExistence type="predicted"/>
<gene>
    <name evidence="1" type="ORF">J2792_002799</name>
</gene>
<organism evidence="1 2">
    <name type="scientific">Novosphingobium capsulatum</name>
    <dbReference type="NCBI Taxonomy" id="13688"/>
    <lineage>
        <taxon>Bacteria</taxon>
        <taxon>Pseudomonadati</taxon>
        <taxon>Pseudomonadota</taxon>
        <taxon>Alphaproteobacteria</taxon>
        <taxon>Sphingomonadales</taxon>
        <taxon>Sphingomonadaceae</taxon>
        <taxon>Novosphingobium</taxon>
    </lineage>
</organism>
<reference evidence="1 2" key="1">
    <citation type="submission" date="2023-07" db="EMBL/GenBank/DDBJ databases">
        <title>Sorghum-associated microbial communities from plants grown in Nebraska, USA.</title>
        <authorList>
            <person name="Schachtman D."/>
        </authorList>
    </citation>
    <scope>NUCLEOTIDE SEQUENCE [LARGE SCALE GENOMIC DNA]</scope>
    <source>
        <strain evidence="1 2">DS1027</strain>
    </source>
</reference>
<sequence length="123" mass="13364">MRPVQHTVRVPVTLDKALRTLAQREGISVYALVQRCVTAGMATLADPAARGISGPDMLLELASVGTRLTEAKRMLDRVLFTACAAYGYARAAALGLAESDDVITAQIHAAYQRQRRLAREEEP</sequence>
<evidence type="ECO:0000313" key="2">
    <source>
        <dbReference type="Proteomes" id="UP001184150"/>
    </source>
</evidence>
<evidence type="ECO:0008006" key="3">
    <source>
        <dbReference type="Google" id="ProtNLM"/>
    </source>
</evidence>